<name>A0A7C4QVV0_9PLAN</name>
<proteinExistence type="predicted"/>
<comment type="caution">
    <text evidence="1">The sequence shown here is derived from an EMBL/GenBank/DDBJ whole genome shotgun (WGS) entry which is preliminary data.</text>
</comment>
<sequence>MMLAGHVHKGVIVLDEPATLPEGTPVRVEVLTPEDVSKSQAAPARRQGGQYAGQIWMAPDFDEWPPDLQEALGMTP</sequence>
<accession>A0A7C4QVV0</accession>
<evidence type="ECO:0008006" key="2">
    <source>
        <dbReference type="Google" id="ProtNLM"/>
    </source>
</evidence>
<gene>
    <name evidence="1" type="ORF">ENS64_10480</name>
</gene>
<dbReference type="AlphaFoldDB" id="A0A7C4QVV0"/>
<dbReference type="EMBL" id="DSVQ01000013">
    <property type="protein sequence ID" value="HGT39670.1"/>
    <property type="molecule type" value="Genomic_DNA"/>
</dbReference>
<evidence type="ECO:0000313" key="1">
    <source>
        <dbReference type="EMBL" id="HGT39670.1"/>
    </source>
</evidence>
<organism evidence="1">
    <name type="scientific">Schlesneria paludicola</name>
    <dbReference type="NCBI Taxonomy" id="360056"/>
    <lineage>
        <taxon>Bacteria</taxon>
        <taxon>Pseudomonadati</taxon>
        <taxon>Planctomycetota</taxon>
        <taxon>Planctomycetia</taxon>
        <taxon>Planctomycetales</taxon>
        <taxon>Planctomycetaceae</taxon>
        <taxon>Schlesneria</taxon>
    </lineage>
</organism>
<protein>
    <recommendedName>
        <fullName evidence="2">DUF104 domain-containing protein</fullName>
    </recommendedName>
</protein>
<reference evidence="1" key="1">
    <citation type="journal article" date="2020" name="mSystems">
        <title>Genome- and Community-Level Interaction Insights into Carbon Utilization and Element Cycling Functions of Hydrothermarchaeota in Hydrothermal Sediment.</title>
        <authorList>
            <person name="Zhou Z."/>
            <person name="Liu Y."/>
            <person name="Xu W."/>
            <person name="Pan J."/>
            <person name="Luo Z.H."/>
            <person name="Li M."/>
        </authorList>
    </citation>
    <scope>NUCLEOTIDE SEQUENCE [LARGE SCALE GENOMIC DNA]</scope>
    <source>
        <strain evidence="1">SpSt-508</strain>
    </source>
</reference>